<keyword evidence="1" id="KW-0677">Repeat</keyword>
<dbReference type="Gene3D" id="2.130.10.30">
    <property type="entry name" value="Regulator of chromosome condensation 1/beta-lactamase-inhibitor protein II"/>
    <property type="match status" value="1"/>
</dbReference>
<dbReference type="OrthoDB" id="16281at2759"/>
<evidence type="ECO:0000313" key="3">
    <source>
        <dbReference type="EMBL" id="VDK21561.1"/>
    </source>
</evidence>
<dbReference type="Proteomes" id="UP000267096">
    <property type="component" value="Unassembled WGS sequence"/>
</dbReference>
<dbReference type="Pfam" id="PF00415">
    <property type="entry name" value="RCC1"/>
    <property type="match status" value="2"/>
</dbReference>
<evidence type="ECO:0000256" key="1">
    <source>
        <dbReference type="ARBA" id="ARBA00022737"/>
    </source>
</evidence>
<dbReference type="PROSITE" id="PS50012">
    <property type="entry name" value="RCC1_3"/>
    <property type="match status" value="2"/>
</dbReference>
<dbReference type="Pfam" id="PF13540">
    <property type="entry name" value="RCC1_2"/>
    <property type="match status" value="1"/>
</dbReference>
<evidence type="ECO:0000313" key="5">
    <source>
        <dbReference type="WBParaSite" id="ASIM_0000350001-mRNA-1"/>
    </source>
</evidence>
<dbReference type="WBParaSite" id="ASIM_0000350001-mRNA-1">
    <property type="protein sequence ID" value="ASIM_0000350001-mRNA-1"/>
    <property type="gene ID" value="ASIM_0000350001"/>
</dbReference>
<feature type="repeat" description="RCC1" evidence="2">
    <location>
        <begin position="76"/>
        <end position="127"/>
    </location>
</feature>
<gene>
    <name evidence="3" type="ORF">ASIM_LOCUS3336</name>
</gene>
<dbReference type="EMBL" id="UYRR01005090">
    <property type="protein sequence ID" value="VDK21561.1"/>
    <property type="molecule type" value="Genomic_DNA"/>
</dbReference>
<name>A0A0M3J7F4_ANISI</name>
<dbReference type="InterPro" id="IPR051210">
    <property type="entry name" value="Ub_ligase/GEF_domain"/>
</dbReference>
<reference evidence="3 4" key="2">
    <citation type="submission" date="2018-11" db="EMBL/GenBank/DDBJ databases">
        <authorList>
            <consortium name="Pathogen Informatics"/>
        </authorList>
    </citation>
    <scope>NUCLEOTIDE SEQUENCE [LARGE SCALE GENOMIC DNA]</scope>
</reference>
<reference evidence="5" key="1">
    <citation type="submission" date="2017-02" db="UniProtKB">
        <authorList>
            <consortium name="WormBaseParasite"/>
        </authorList>
    </citation>
    <scope>IDENTIFICATION</scope>
</reference>
<dbReference type="PRINTS" id="PR00633">
    <property type="entry name" value="RCCNDNSATION"/>
</dbReference>
<dbReference type="PANTHER" id="PTHR22870:SF466">
    <property type="entry name" value="ANKYRIN REPEAT-CONTAINING PROTEIN"/>
    <property type="match status" value="1"/>
</dbReference>
<evidence type="ECO:0000256" key="2">
    <source>
        <dbReference type="PROSITE-ProRule" id="PRU00235"/>
    </source>
</evidence>
<accession>A0A0M3J7F4</accession>
<sequence length="192" mass="21175">MFIYFRRVISLTETVQVACGSEHTVAVVESGRVFVWGLQPDGRTIYSPKEIEFFMTLPVVQVNAGFDYCVALTASGSIFVWGNNEYGQLGTSDNNERTTPCEVKTLHSLNVVHVACGHSHTVALTYEGRLFVCGSDSFGQLGSSRKCASQNTMLAVTEMLGSHVTRVACGRYFLSFIIPETVLAMFKSGFFW</sequence>
<keyword evidence="4" id="KW-1185">Reference proteome</keyword>
<proteinExistence type="predicted"/>
<protein>
    <submittedName>
        <fullName evidence="5">Regulator of chromosome condensation (RCC1) family protein</fullName>
    </submittedName>
</protein>
<dbReference type="InterPro" id="IPR009091">
    <property type="entry name" value="RCC1/BLIP-II"/>
</dbReference>
<evidence type="ECO:0000313" key="4">
    <source>
        <dbReference type="Proteomes" id="UP000267096"/>
    </source>
</evidence>
<dbReference type="SUPFAM" id="SSF50985">
    <property type="entry name" value="RCC1/BLIP-II"/>
    <property type="match status" value="1"/>
</dbReference>
<dbReference type="PROSITE" id="PS00626">
    <property type="entry name" value="RCC1_2"/>
    <property type="match status" value="2"/>
</dbReference>
<dbReference type="InterPro" id="IPR000408">
    <property type="entry name" value="Reg_chr_condens"/>
</dbReference>
<dbReference type="AlphaFoldDB" id="A0A0M3J7F4"/>
<organism evidence="5">
    <name type="scientific">Anisakis simplex</name>
    <name type="common">Herring worm</name>
    <dbReference type="NCBI Taxonomy" id="6269"/>
    <lineage>
        <taxon>Eukaryota</taxon>
        <taxon>Metazoa</taxon>
        <taxon>Ecdysozoa</taxon>
        <taxon>Nematoda</taxon>
        <taxon>Chromadorea</taxon>
        <taxon>Rhabditida</taxon>
        <taxon>Spirurina</taxon>
        <taxon>Ascaridomorpha</taxon>
        <taxon>Ascaridoidea</taxon>
        <taxon>Anisakidae</taxon>
        <taxon>Anisakis</taxon>
        <taxon>Anisakis simplex complex</taxon>
    </lineage>
</organism>
<dbReference type="PANTHER" id="PTHR22870">
    <property type="entry name" value="REGULATOR OF CHROMOSOME CONDENSATION"/>
    <property type="match status" value="1"/>
</dbReference>
<feature type="repeat" description="RCC1" evidence="2">
    <location>
        <begin position="31"/>
        <end position="75"/>
    </location>
</feature>